<evidence type="ECO:0000313" key="2">
    <source>
        <dbReference type="Proteomes" id="UP000237662"/>
    </source>
</evidence>
<evidence type="ECO:0008006" key="3">
    <source>
        <dbReference type="Google" id="ProtNLM"/>
    </source>
</evidence>
<evidence type="ECO:0000313" key="1">
    <source>
        <dbReference type="EMBL" id="PPK85416.1"/>
    </source>
</evidence>
<comment type="caution">
    <text evidence="1">The sequence shown here is derived from an EMBL/GenBank/DDBJ whole genome shotgun (WGS) entry which is preliminary data.</text>
</comment>
<dbReference type="Proteomes" id="UP000237662">
    <property type="component" value="Unassembled WGS sequence"/>
</dbReference>
<keyword evidence="2" id="KW-1185">Reference proteome</keyword>
<dbReference type="AlphaFoldDB" id="A0A2S6I2K8"/>
<organism evidence="1 2">
    <name type="scientific">Neolewinella xylanilytica</name>
    <dbReference type="NCBI Taxonomy" id="1514080"/>
    <lineage>
        <taxon>Bacteria</taxon>
        <taxon>Pseudomonadati</taxon>
        <taxon>Bacteroidota</taxon>
        <taxon>Saprospiria</taxon>
        <taxon>Saprospirales</taxon>
        <taxon>Lewinellaceae</taxon>
        <taxon>Neolewinella</taxon>
    </lineage>
</organism>
<name>A0A2S6I2K8_9BACT</name>
<dbReference type="EMBL" id="PTJC01000006">
    <property type="protein sequence ID" value="PPK85416.1"/>
    <property type="molecule type" value="Genomic_DNA"/>
</dbReference>
<dbReference type="RefSeq" id="WP_104419918.1">
    <property type="nucleotide sequence ID" value="NZ_PTJC01000006.1"/>
</dbReference>
<accession>A0A2S6I2K8</accession>
<dbReference type="OrthoDB" id="982713at2"/>
<reference evidence="1 2" key="1">
    <citation type="submission" date="2018-02" db="EMBL/GenBank/DDBJ databases">
        <title>Genomic Encyclopedia of Archaeal and Bacterial Type Strains, Phase II (KMG-II): from individual species to whole genera.</title>
        <authorList>
            <person name="Goeker M."/>
        </authorList>
    </citation>
    <scope>NUCLEOTIDE SEQUENCE [LARGE SCALE GENOMIC DNA]</scope>
    <source>
        <strain evidence="1 2">DSM 29526</strain>
    </source>
</reference>
<sequence length="79" mass="8899">MKQAFTQEDLIAYIYGEADRDQIKATEAALAADPLLVHQLTELVEAQASLPKVLFTPRRRIVKAILRYARGEPAPQLCY</sequence>
<proteinExistence type="predicted"/>
<gene>
    <name evidence="1" type="ORF">CLV84_2313</name>
</gene>
<protein>
    <recommendedName>
        <fullName evidence="3">Anti-sigma factor</fullName>
    </recommendedName>
</protein>